<dbReference type="CDD" id="cd22967">
    <property type="entry name" value="DD_AK7"/>
    <property type="match status" value="1"/>
</dbReference>
<comment type="caution">
    <text evidence="5">The sequence shown here is derived from an EMBL/GenBank/DDBJ whole genome shotgun (WGS) entry which is preliminary data.</text>
</comment>
<dbReference type="Gene3D" id="1.20.890.10">
    <property type="entry name" value="cAMP-dependent protein kinase regulatory subunit, dimerization-anchoring domain"/>
    <property type="match status" value="1"/>
</dbReference>
<reference evidence="5 6" key="1">
    <citation type="submission" date="2017-12" db="EMBL/GenBank/DDBJ databases">
        <title>Sequencing, de novo assembly and annotation of complete genome of a new Thraustochytrid species, strain FCC1311.</title>
        <authorList>
            <person name="Sedici K."/>
            <person name="Godart F."/>
            <person name="Aiese Cigliano R."/>
            <person name="Sanseverino W."/>
            <person name="Barakat M."/>
            <person name="Ortet P."/>
            <person name="Marechal E."/>
            <person name="Cagnac O."/>
            <person name="Amato A."/>
        </authorList>
    </citation>
    <scope>NUCLEOTIDE SEQUENCE [LARGE SCALE GENOMIC DNA]</scope>
</reference>
<keyword evidence="1" id="KW-0808">Transferase</keyword>
<feature type="compositionally biased region" description="Acidic residues" evidence="4">
    <location>
        <begin position="473"/>
        <end position="486"/>
    </location>
</feature>
<evidence type="ECO:0000256" key="2">
    <source>
        <dbReference type="ARBA" id="ARBA00022741"/>
    </source>
</evidence>
<dbReference type="InParanoid" id="A0A2R5GSY7"/>
<name>A0A2R5GSY7_9STRA</name>
<dbReference type="SUPFAM" id="SSF51735">
    <property type="entry name" value="NAD(P)-binding Rossmann-fold domains"/>
    <property type="match status" value="1"/>
</dbReference>
<feature type="region of interest" description="Disordered" evidence="4">
    <location>
        <begin position="696"/>
        <end position="733"/>
    </location>
</feature>
<evidence type="ECO:0000256" key="1">
    <source>
        <dbReference type="ARBA" id="ARBA00022679"/>
    </source>
</evidence>
<dbReference type="OrthoDB" id="10262413at2759"/>
<dbReference type="AlphaFoldDB" id="A0A2R5GSY7"/>
<evidence type="ECO:0000313" key="5">
    <source>
        <dbReference type="EMBL" id="GBG32878.1"/>
    </source>
</evidence>
<feature type="region of interest" description="Disordered" evidence="4">
    <location>
        <begin position="585"/>
        <end position="605"/>
    </location>
</feature>
<dbReference type="InterPro" id="IPR047499">
    <property type="entry name" value="DD_AK7"/>
</dbReference>
<dbReference type="EMBL" id="BEYU01000134">
    <property type="protein sequence ID" value="GBG32878.1"/>
    <property type="molecule type" value="Genomic_DNA"/>
</dbReference>
<evidence type="ECO:0000256" key="4">
    <source>
        <dbReference type="SAM" id="MobiDB-lite"/>
    </source>
</evidence>
<dbReference type="Pfam" id="PF05186">
    <property type="entry name" value="Dpy-30"/>
    <property type="match status" value="1"/>
</dbReference>
<dbReference type="InterPro" id="IPR007858">
    <property type="entry name" value="Dpy-30_motif"/>
</dbReference>
<dbReference type="Proteomes" id="UP000241890">
    <property type="component" value="Unassembled WGS sequence"/>
</dbReference>
<dbReference type="GO" id="GO:0019205">
    <property type="term" value="F:nucleobase-containing compound kinase activity"/>
    <property type="evidence" value="ECO:0007669"/>
    <property type="project" value="InterPro"/>
</dbReference>
<dbReference type="PANTHER" id="PTHR23359">
    <property type="entry name" value="NUCLEOTIDE KINASE"/>
    <property type="match status" value="1"/>
</dbReference>
<feature type="region of interest" description="Disordered" evidence="4">
    <location>
        <begin position="289"/>
        <end position="322"/>
    </location>
</feature>
<keyword evidence="3 5" id="KW-0418">Kinase</keyword>
<dbReference type="Gene3D" id="3.40.50.720">
    <property type="entry name" value="NAD(P)-binding Rossmann-like Domain"/>
    <property type="match status" value="1"/>
</dbReference>
<keyword evidence="2" id="KW-0547">Nucleotide-binding</keyword>
<dbReference type="InterPro" id="IPR000850">
    <property type="entry name" value="Adenylat/UMP-CMP_kin"/>
</dbReference>
<feature type="region of interest" description="Disordered" evidence="4">
    <location>
        <begin position="745"/>
        <end position="802"/>
    </location>
</feature>
<dbReference type="InterPro" id="IPR036291">
    <property type="entry name" value="NAD(P)-bd_dom_sf"/>
</dbReference>
<evidence type="ECO:0000256" key="3">
    <source>
        <dbReference type="ARBA" id="ARBA00022777"/>
    </source>
</evidence>
<feature type="region of interest" description="Disordered" evidence="4">
    <location>
        <begin position="448"/>
        <end position="488"/>
    </location>
</feature>
<proteinExistence type="predicted"/>
<feature type="compositionally biased region" description="Basic and acidic residues" evidence="4">
    <location>
        <begin position="753"/>
        <end position="802"/>
    </location>
</feature>
<dbReference type="Gene3D" id="3.40.50.300">
    <property type="entry name" value="P-loop containing nucleotide triphosphate hydrolases"/>
    <property type="match status" value="1"/>
</dbReference>
<dbReference type="GO" id="GO:0006139">
    <property type="term" value="P:nucleobase-containing compound metabolic process"/>
    <property type="evidence" value="ECO:0007669"/>
    <property type="project" value="InterPro"/>
</dbReference>
<feature type="compositionally biased region" description="Basic and acidic residues" evidence="4">
    <location>
        <begin position="696"/>
        <end position="719"/>
    </location>
</feature>
<sequence>MRVFIEGVDGFVGRAVQRILEADFAAKRAELQEAGGEADADAETLEIIGSVSYDLANENNLVPNGVVEAVSRKDLDAVCALARSADSIVLDTHESVLEASAVVKALKNPFEGSKSVVLVSTLLTWDNTPASVALSAEETKTEDEEGGEGAAAPTVFAESSFTQRRPSPNYLLHKTLESQVLALSHETLSTTVLASGLLYGAEQGPFHEFFRDAWLGRPLVLPDINSACSNVVPTVHVQDLARAACSALATPPAQQYVVVADGSHDSVADIVSAIFSVVQPHPELALLEDSVPPEDEDDEARAERESRWKAYPTTPSFAGPEDTDEILIGNPAWGMLQCSLRFDTAESTVQELVPEWHCREGQVESMLRMAREFRAARDLRPLRVVLSGPPASGKSMVASKLAQKYCLPLVSAEAAVQEMSSKLKEFRDVRAAKVQAYDDEKARRKAALAAEAKSAEGKEGEGDDDGETKAAEGDEEDDEVSPEDDPERQILFRKTALELLAEKFEKCLASKGKVSNKLVARAIRAKLLSSACQNQGYVLDDFDQTYFMLRSIFEMSATAMPVPEDGEEPAAEDGEVVDEDFEDAQDDPRAGAAGDGEGDEAAEAGVSASLEEIVIDPRIVPTGVLALDADDEALRAIAKASVDADEDAFETSLARFREHCAEDLTKTPLSFLEGNCRLETLLLRVDLPTAHDFAMSEEKCSDEESKVQTNESEEKKQSEDEAMTPAAGIPQVNMEAVEMYVERGGRPHNYRPTAEERAQAEAQAKADRLAREEEDRRERMDAEKERRREEEDRHKATDADRKHALDHEAALLRARAEPLHNYLMEFVMPTLSKGLIETCRTQPDDPVDFLAEYLFKHSGETESQFP</sequence>
<accession>A0A2R5GSY7</accession>
<gene>
    <name evidence="5" type="ORF">FCC1311_091032</name>
</gene>
<dbReference type="SUPFAM" id="SSF52540">
    <property type="entry name" value="P-loop containing nucleoside triphosphate hydrolases"/>
    <property type="match status" value="1"/>
</dbReference>
<dbReference type="InterPro" id="IPR027417">
    <property type="entry name" value="P-loop_NTPase"/>
</dbReference>
<protein>
    <submittedName>
        <fullName evidence="5">Adenylate kinase 7</fullName>
    </submittedName>
</protein>
<dbReference type="GO" id="GO:0005524">
    <property type="term" value="F:ATP binding"/>
    <property type="evidence" value="ECO:0007669"/>
    <property type="project" value="InterPro"/>
</dbReference>
<evidence type="ECO:0000313" key="6">
    <source>
        <dbReference type="Proteomes" id="UP000241890"/>
    </source>
</evidence>
<feature type="compositionally biased region" description="Acidic residues" evidence="4">
    <location>
        <begin position="291"/>
        <end position="300"/>
    </location>
</feature>
<organism evidence="5 6">
    <name type="scientific">Hondaea fermentalgiana</name>
    <dbReference type="NCBI Taxonomy" id="2315210"/>
    <lineage>
        <taxon>Eukaryota</taxon>
        <taxon>Sar</taxon>
        <taxon>Stramenopiles</taxon>
        <taxon>Bigyra</taxon>
        <taxon>Labyrinthulomycetes</taxon>
        <taxon>Thraustochytrida</taxon>
        <taxon>Thraustochytriidae</taxon>
        <taxon>Hondaea</taxon>
    </lineage>
</organism>
<keyword evidence="6" id="KW-1185">Reference proteome</keyword>